<dbReference type="EMBL" id="LT960611">
    <property type="protein sequence ID" value="SON51506.1"/>
    <property type="molecule type" value="Genomic_DNA"/>
</dbReference>
<dbReference type="RefSeq" id="WP_231897827.1">
    <property type="nucleotide sequence ID" value="NZ_LT960611.1"/>
</dbReference>
<evidence type="ECO:0000313" key="3">
    <source>
        <dbReference type="Proteomes" id="UP000235828"/>
    </source>
</evidence>
<organism evidence="2 3">
    <name type="scientific">Vibrio tapetis subsp. tapetis</name>
    <dbReference type="NCBI Taxonomy" id="1671868"/>
    <lineage>
        <taxon>Bacteria</taxon>
        <taxon>Pseudomonadati</taxon>
        <taxon>Pseudomonadota</taxon>
        <taxon>Gammaproteobacteria</taxon>
        <taxon>Vibrionales</taxon>
        <taxon>Vibrionaceae</taxon>
        <taxon>Vibrio</taxon>
    </lineage>
</organism>
<name>A0A2N8ZI18_9VIBR</name>
<dbReference type="InterPro" id="IPR010258">
    <property type="entry name" value="Conjugal_tfr_TrbG/VirB9/CagX"/>
</dbReference>
<keyword evidence="3" id="KW-1185">Reference proteome</keyword>
<keyword evidence="1" id="KW-0732">Signal</keyword>
<dbReference type="AlphaFoldDB" id="A0A2N8ZI18"/>
<dbReference type="PROSITE" id="PS51257">
    <property type="entry name" value="PROKAR_LIPOPROTEIN"/>
    <property type="match status" value="1"/>
</dbReference>
<gene>
    <name evidence="2" type="ORF">VTAP4600_A3559</name>
</gene>
<reference evidence="2 3" key="1">
    <citation type="submission" date="2017-10" db="EMBL/GenBank/DDBJ databases">
        <authorList>
            <person name="Banno H."/>
            <person name="Chua N.-H."/>
        </authorList>
    </citation>
    <scope>NUCLEOTIDE SEQUENCE [LARGE SCALE GENOMIC DNA]</scope>
    <source>
        <strain evidence="2">Vibrio tapetis CECT4600</strain>
    </source>
</reference>
<dbReference type="KEGG" id="vta:A3559"/>
<dbReference type="InterPro" id="IPR038161">
    <property type="entry name" value="VirB9/CagX/TrbG_C_sf"/>
</dbReference>
<accession>A0A2N8ZI18</accession>
<proteinExistence type="predicted"/>
<evidence type="ECO:0000313" key="2">
    <source>
        <dbReference type="EMBL" id="SON51506.1"/>
    </source>
</evidence>
<feature type="chain" id="PRO_5014945154" description="Conjugal transfer protein" evidence="1">
    <location>
        <begin position="23"/>
        <end position="284"/>
    </location>
</feature>
<dbReference type="Pfam" id="PF03524">
    <property type="entry name" value="CagX"/>
    <property type="match status" value="1"/>
</dbReference>
<protein>
    <recommendedName>
        <fullName evidence="4">Conjugal transfer protein</fullName>
    </recommendedName>
</protein>
<dbReference type="Proteomes" id="UP000235828">
    <property type="component" value="Chromosome A"/>
</dbReference>
<evidence type="ECO:0000256" key="1">
    <source>
        <dbReference type="SAM" id="SignalP"/>
    </source>
</evidence>
<sequence length="284" mass="31562">MKTQFWSPLLVVMGCLSVNAYASVCQPLDHKPGEIISVKTAKYMGGRIQLPSNLISAPSVSNPHLWDVEGVVGSNQIMVKPNSSSKEGISTMIYAFTDDGSVYDIMATRTTTKQNQPCVLVNAGRGTMNKEQQQAISTFVLSKNKTAPVMMNSGRVQDLEKQLATIKSQSLDKQKRAVIDALRKYRYRIYTRYEWTSQDSFVGNNIISDVYDDGQFTYVRLSNPSRGILSIETEIGGKAAIAPTKYDDAYGMYKVTGIYANLRLRIDDVVIEVTRTDNTTHSNT</sequence>
<dbReference type="Gene3D" id="2.60.40.2500">
    <property type="match status" value="1"/>
</dbReference>
<feature type="signal peptide" evidence="1">
    <location>
        <begin position="1"/>
        <end position="22"/>
    </location>
</feature>
<evidence type="ECO:0008006" key="4">
    <source>
        <dbReference type="Google" id="ProtNLM"/>
    </source>
</evidence>